<evidence type="ECO:0000313" key="2">
    <source>
        <dbReference type="EMBL" id="CAD8257341.1"/>
    </source>
</evidence>
<feature type="compositionally biased region" description="Polar residues" evidence="1">
    <location>
        <begin position="443"/>
        <end position="456"/>
    </location>
</feature>
<accession>A0A7R9YBW7</accession>
<dbReference type="PANTHER" id="PTHR22100">
    <property type="entry name" value="WINGS APART-LIKE PROTEIN HOMOLOG"/>
    <property type="match status" value="1"/>
</dbReference>
<dbReference type="AlphaFoldDB" id="A0A7R9YBW7"/>
<feature type="region of interest" description="Disordered" evidence="1">
    <location>
        <begin position="435"/>
        <end position="525"/>
    </location>
</feature>
<dbReference type="Gene3D" id="1.25.10.10">
    <property type="entry name" value="Leucine-rich Repeat Variant"/>
    <property type="match status" value="1"/>
</dbReference>
<dbReference type="EMBL" id="HBEA01008882">
    <property type="protein sequence ID" value="CAD8257341.1"/>
    <property type="molecule type" value="Transcribed_RNA"/>
</dbReference>
<gene>
    <name evidence="2" type="ORF">PPYR1160_LOCUS6833</name>
</gene>
<feature type="compositionally biased region" description="Basic and acidic residues" evidence="1">
    <location>
        <begin position="494"/>
        <end position="505"/>
    </location>
</feature>
<dbReference type="InterPro" id="IPR011989">
    <property type="entry name" value="ARM-like"/>
</dbReference>
<organism evidence="2">
    <name type="scientific">Pinguiococcus pyrenoidosus</name>
    <dbReference type="NCBI Taxonomy" id="172671"/>
    <lineage>
        <taxon>Eukaryota</taxon>
        <taxon>Sar</taxon>
        <taxon>Stramenopiles</taxon>
        <taxon>Ochrophyta</taxon>
        <taxon>Pinguiophyceae</taxon>
        <taxon>Pinguiochrysidales</taxon>
        <taxon>Pinguiochrysidaceae</taxon>
        <taxon>Pinguiococcus</taxon>
    </lineage>
</organism>
<name>A0A7R9YBW7_9STRA</name>
<evidence type="ECO:0008006" key="3">
    <source>
        <dbReference type="Google" id="ProtNLM"/>
    </source>
</evidence>
<evidence type="ECO:0000256" key="1">
    <source>
        <dbReference type="SAM" id="MobiDB-lite"/>
    </source>
</evidence>
<sequence>MEARVHDVASRGDASRGDVLVPALEGVSMILTVIEDACAGPSVMDQPCEEQQGREAFGGGAVDLRAADAGAQNREDDPDSEGFQRQYKALRVSQAKENQSHMVAWVGDQVPRECVPVAGSGSSESSSRRRNLIAVLADFVRGCMRAICHGEDAQGAQRASWEAVGQCLAVLINLTHLNKAAGTCLTDCNGGIPTLVHLFLLLRKTRVDSSAQRFSKALGSEEAWDLEILVLSVLLNVLEYSEPARASVLRITIFEDAPSDAFREGNRPRDHPVYAQFATILIHFLTSDSETFKSEMESADMNGASSADDVLAAVGDLNGDGVHETKGQHWQRDLIVCAYYSLLLGTFFSAGVEQLEVRKTIREHLPEKSTWFPRRILKAFLAMQYHQGVVVEDIFAPVLMTIHNMEKSDAELGEAQRSDETLSADEGIHRVPMAKEAAAPCSPSASGETCHPSPSSRDLMDLSQESSSDEVDLGTRRMRSYGKGPREARRRAPVRREIKSDEETSARIGQGAEPSEDSTEGVREKGNTLAHQAVGKIRNGGAPASHGFEATVHSENHGKQPGESVAPSRRAEDAFPSPRKPARNLLKASTTKAKHIGTGVGLHRRTSAQARAMPKGKAAQAEAHGPTAAKATIIRRRLPVARLKNGAKSDATPSKVFDFDL</sequence>
<feature type="region of interest" description="Disordered" evidence="1">
    <location>
        <begin position="601"/>
        <end position="629"/>
    </location>
</feature>
<dbReference type="InterPro" id="IPR039874">
    <property type="entry name" value="WAPL"/>
</dbReference>
<dbReference type="PANTHER" id="PTHR22100:SF13">
    <property type="entry name" value="WINGS APART-LIKE PROTEIN HOMOLOG"/>
    <property type="match status" value="1"/>
</dbReference>
<feature type="region of interest" description="Disordered" evidence="1">
    <location>
        <begin position="553"/>
        <end position="585"/>
    </location>
</feature>
<protein>
    <recommendedName>
        <fullName evidence="3">Wings apart-like protein C-terminal domain-containing protein</fullName>
    </recommendedName>
</protein>
<proteinExistence type="predicted"/>
<reference evidence="2" key="1">
    <citation type="submission" date="2021-01" db="EMBL/GenBank/DDBJ databases">
        <authorList>
            <person name="Corre E."/>
            <person name="Pelletier E."/>
            <person name="Niang G."/>
            <person name="Scheremetjew M."/>
            <person name="Finn R."/>
            <person name="Kale V."/>
            <person name="Holt S."/>
            <person name="Cochrane G."/>
            <person name="Meng A."/>
            <person name="Brown T."/>
            <person name="Cohen L."/>
        </authorList>
    </citation>
    <scope>NUCLEOTIDE SEQUENCE</scope>
    <source>
        <strain evidence="2">CCMP2078</strain>
    </source>
</reference>